<name>A0A2N6PKH0_9MICO</name>
<accession>A0A2N6PKH0</accession>
<feature type="region of interest" description="Disordered" evidence="1">
    <location>
        <begin position="1"/>
        <end position="20"/>
    </location>
</feature>
<feature type="compositionally biased region" description="Basic residues" evidence="1">
    <location>
        <begin position="233"/>
        <end position="242"/>
    </location>
</feature>
<gene>
    <name evidence="3" type="ORF">CJ198_01150</name>
</gene>
<dbReference type="AlphaFoldDB" id="A0A2N6PKH0"/>
<evidence type="ECO:0000313" key="3">
    <source>
        <dbReference type="EMBL" id="PMB99173.1"/>
    </source>
</evidence>
<comment type="caution">
    <text evidence="3">The sequence shown here is derived from an EMBL/GenBank/DDBJ whole genome shotgun (WGS) entry which is preliminary data.</text>
</comment>
<organism evidence="3 4">
    <name type="scientific">Brevibacterium luteolum</name>
    <dbReference type="NCBI Taxonomy" id="199591"/>
    <lineage>
        <taxon>Bacteria</taxon>
        <taxon>Bacillati</taxon>
        <taxon>Actinomycetota</taxon>
        <taxon>Actinomycetes</taxon>
        <taxon>Micrococcales</taxon>
        <taxon>Brevibacteriaceae</taxon>
        <taxon>Brevibacterium</taxon>
    </lineage>
</organism>
<feature type="transmembrane region" description="Helical" evidence="2">
    <location>
        <begin position="41"/>
        <end position="59"/>
    </location>
</feature>
<feature type="region of interest" description="Disordered" evidence="1">
    <location>
        <begin position="216"/>
        <end position="242"/>
    </location>
</feature>
<proteinExistence type="predicted"/>
<reference evidence="3 4" key="1">
    <citation type="submission" date="2017-09" db="EMBL/GenBank/DDBJ databases">
        <title>Bacterial strain isolated from the female urinary microbiota.</title>
        <authorList>
            <person name="Thomas-White K."/>
            <person name="Kumar N."/>
            <person name="Forster S."/>
            <person name="Putonti C."/>
            <person name="Lawley T."/>
            <person name="Wolfe A.J."/>
        </authorList>
    </citation>
    <scope>NUCLEOTIDE SEQUENCE [LARGE SCALE GENOMIC DNA]</scope>
    <source>
        <strain evidence="3 4">UMB0680</strain>
    </source>
</reference>
<keyword evidence="2" id="KW-1133">Transmembrane helix</keyword>
<dbReference type="EMBL" id="PNFZ01000001">
    <property type="protein sequence ID" value="PMB99173.1"/>
    <property type="molecule type" value="Genomic_DNA"/>
</dbReference>
<keyword evidence="2" id="KW-0472">Membrane</keyword>
<sequence length="242" mass="26967">MSEEKPRRFFKRKPKDPSKPGRIAQMRQVVQLSKKHNPATVWLMLAAIVGLTALGVGVGFLFGAIWLWTLLGLMLGIFLALFMLGRFAETAAFKEMEGQPGAIGAVLNTCRRGWLMDEQPVDVDPRSRDLVFRSTGKAGVVLMSEGPKGRVEKLLAKQKKRHERVLPNVPIYTLQGGDQDGQIPMSKIVRTVHRLPRKLNKAEILAVRNRLTALGSVTKNPPIPKGIDPMKARPNHRAMRGR</sequence>
<dbReference type="OrthoDB" id="8479889at2"/>
<dbReference type="Pfam" id="PF13829">
    <property type="entry name" value="DUF4191"/>
    <property type="match status" value="1"/>
</dbReference>
<dbReference type="Proteomes" id="UP000235703">
    <property type="component" value="Unassembled WGS sequence"/>
</dbReference>
<evidence type="ECO:0000313" key="4">
    <source>
        <dbReference type="Proteomes" id="UP000235703"/>
    </source>
</evidence>
<keyword evidence="4" id="KW-1185">Reference proteome</keyword>
<feature type="transmembrane region" description="Helical" evidence="2">
    <location>
        <begin position="65"/>
        <end position="84"/>
    </location>
</feature>
<dbReference type="InterPro" id="IPR025445">
    <property type="entry name" value="DUF4191"/>
</dbReference>
<dbReference type="RefSeq" id="WP_102159972.1">
    <property type="nucleotide sequence ID" value="NZ_PNFZ01000001.1"/>
</dbReference>
<keyword evidence="2" id="KW-0812">Transmembrane</keyword>
<evidence type="ECO:0000256" key="1">
    <source>
        <dbReference type="SAM" id="MobiDB-lite"/>
    </source>
</evidence>
<evidence type="ECO:0000256" key="2">
    <source>
        <dbReference type="SAM" id="Phobius"/>
    </source>
</evidence>
<protein>
    <submittedName>
        <fullName evidence="3">DUF4191 domain-containing protein</fullName>
    </submittedName>
</protein>